<accession>A0A150WNW3</accession>
<dbReference type="InterPro" id="IPR002197">
    <property type="entry name" value="HTH_Fis"/>
</dbReference>
<dbReference type="InterPro" id="IPR011006">
    <property type="entry name" value="CheY-like_superfamily"/>
</dbReference>
<dbReference type="GO" id="GO:0043565">
    <property type="term" value="F:sequence-specific DNA binding"/>
    <property type="evidence" value="ECO:0007669"/>
    <property type="project" value="InterPro"/>
</dbReference>
<sequence length="178" mass="20061">MVLEVKSKNLLLVEDDKGLREVLTEEMQERGVQVQAFSNVPEIAQVQSADWALLDLRVGSENSLEFLRQLKSHFPQVKIVMMSGFGSVASAVKAMQLGAHNFISKPVTVEMILKAFLENDASEIEPVPEQEISLARMEREYIDYVLQTSDGNITQAAKKLGLHRQSLQRKLRKNIPNK</sequence>
<dbReference type="RefSeq" id="WP_061833738.1">
    <property type="nucleotide sequence ID" value="NZ_LUKE01000001.1"/>
</dbReference>
<dbReference type="PROSITE" id="PS50110">
    <property type="entry name" value="RESPONSE_REGULATORY"/>
    <property type="match status" value="1"/>
</dbReference>
<dbReference type="AlphaFoldDB" id="A0A150WNW3"/>
<comment type="caution">
    <text evidence="3">The sequence shown here is derived from an EMBL/GenBank/DDBJ whole genome shotgun (WGS) entry which is preliminary data.</text>
</comment>
<dbReference type="SMART" id="SM00448">
    <property type="entry name" value="REC"/>
    <property type="match status" value="1"/>
</dbReference>
<evidence type="ECO:0000256" key="1">
    <source>
        <dbReference type="PROSITE-ProRule" id="PRU00169"/>
    </source>
</evidence>
<reference evidence="3 4" key="1">
    <citation type="submission" date="2016-03" db="EMBL/GenBank/DDBJ databases">
        <authorList>
            <person name="Ploux O."/>
        </authorList>
    </citation>
    <scope>NUCLEOTIDE SEQUENCE [LARGE SCALE GENOMIC DNA]</scope>
    <source>
        <strain evidence="3 4">R0</strain>
    </source>
</reference>
<evidence type="ECO:0000313" key="3">
    <source>
        <dbReference type="EMBL" id="KYG66172.1"/>
    </source>
</evidence>
<dbReference type="InterPro" id="IPR009057">
    <property type="entry name" value="Homeodomain-like_sf"/>
</dbReference>
<dbReference type="EMBL" id="LUKE01000001">
    <property type="protein sequence ID" value="KYG66172.1"/>
    <property type="molecule type" value="Genomic_DNA"/>
</dbReference>
<dbReference type="Proteomes" id="UP000075320">
    <property type="component" value="Unassembled WGS sequence"/>
</dbReference>
<dbReference type="SUPFAM" id="SSF46689">
    <property type="entry name" value="Homeodomain-like"/>
    <property type="match status" value="1"/>
</dbReference>
<dbReference type="PRINTS" id="PR01590">
    <property type="entry name" value="HTHFIS"/>
</dbReference>
<dbReference type="Gene3D" id="1.10.10.60">
    <property type="entry name" value="Homeodomain-like"/>
    <property type="match status" value="1"/>
</dbReference>
<evidence type="ECO:0000259" key="2">
    <source>
        <dbReference type="PROSITE" id="PS50110"/>
    </source>
</evidence>
<dbReference type="PANTHER" id="PTHR32071">
    <property type="entry name" value="TRANSCRIPTIONAL REGULATORY PROTEIN"/>
    <property type="match status" value="1"/>
</dbReference>
<dbReference type="Pfam" id="PF02954">
    <property type="entry name" value="HTH_8"/>
    <property type="match status" value="1"/>
</dbReference>
<dbReference type="GO" id="GO:0000160">
    <property type="term" value="P:phosphorelay signal transduction system"/>
    <property type="evidence" value="ECO:0007669"/>
    <property type="project" value="InterPro"/>
</dbReference>
<dbReference type="Gene3D" id="3.40.50.2300">
    <property type="match status" value="1"/>
</dbReference>
<evidence type="ECO:0000313" key="4">
    <source>
        <dbReference type="Proteomes" id="UP000075320"/>
    </source>
</evidence>
<dbReference type="OrthoDB" id="5292696at2"/>
<gene>
    <name evidence="3" type="ORF">AZI86_03685</name>
</gene>
<dbReference type="InterPro" id="IPR001789">
    <property type="entry name" value="Sig_transdc_resp-reg_receiver"/>
</dbReference>
<feature type="modified residue" description="4-aspartylphosphate" evidence="1">
    <location>
        <position position="55"/>
    </location>
</feature>
<keyword evidence="1" id="KW-0597">Phosphoprotein</keyword>
<name>A0A150WNW3_BDEBC</name>
<dbReference type="SUPFAM" id="SSF52172">
    <property type="entry name" value="CheY-like"/>
    <property type="match status" value="1"/>
</dbReference>
<proteinExistence type="predicted"/>
<keyword evidence="4" id="KW-1185">Reference proteome</keyword>
<protein>
    <submittedName>
        <fullName evidence="3">Transcriptional regulator</fullName>
    </submittedName>
</protein>
<organism evidence="3 4">
    <name type="scientific">Bdellovibrio bacteriovorus</name>
    <dbReference type="NCBI Taxonomy" id="959"/>
    <lineage>
        <taxon>Bacteria</taxon>
        <taxon>Pseudomonadati</taxon>
        <taxon>Bdellovibrionota</taxon>
        <taxon>Bdellovibrionia</taxon>
        <taxon>Bdellovibrionales</taxon>
        <taxon>Pseudobdellovibrionaceae</taxon>
        <taxon>Bdellovibrio</taxon>
    </lineage>
</organism>
<feature type="domain" description="Response regulatory" evidence="2">
    <location>
        <begin position="9"/>
        <end position="120"/>
    </location>
</feature>
<dbReference type="Pfam" id="PF00072">
    <property type="entry name" value="Response_reg"/>
    <property type="match status" value="1"/>
</dbReference>